<name>A0A8X6JFI4_TRICU</name>
<dbReference type="EMBL" id="BMAO01039737">
    <property type="protein sequence ID" value="GFR33360.1"/>
    <property type="molecule type" value="Genomic_DNA"/>
</dbReference>
<accession>A0A8X6JFI4</accession>
<dbReference type="AlphaFoldDB" id="A0A8X6JFI4"/>
<feature type="non-terminal residue" evidence="1">
    <location>
        <position position="1"/>
    </location>
</feature>
<protein>
    <submittedName>
        <fullName evidence="1">Uncharacterized protein</fullName>
    </submittedName>
</protein>
<sequence>QIEQIVYFKKAYKSDMKTSSTKDAIIAFEDRLGNSTILADPFVRLPELFDVSDRKITQ</sequence>
<comment type="caution">
    <text evidence="1">The sequence shown here is derived from an EMBL/GenBank/DDBJ whole genome shotgun (WGS) entry which is preliminary data.</text>
</comment>
<evidence type="ECO:0000313" key="2">
    <source>
        <dbReference type="Proteomes" id="UP000887116"/>
    </source>
</evidence>
<dbReference type="Proteomes" id="UP000887116">
    <property type="component" value="Unassembled WGS sequence"/>
</dbReference>
<proteinExistence type="predicted"/>
<organism evidence="1 2">
    <name type="scientific">Trichonephila clavata</name>
    <name type="common">Joro spider</name>
    <name type="synonym">Nephila clavata</name>
    <dbReference type="NCBI Taxonomy" id="2740835"/>
    <lineage>
        <taxon>Eukaryota</taxon>
        <taxon>Metazoa</taxon>
        <taxon>Ecdysozoa</taxon>
        <taxon>Arthropoda</taxon>
        <taxon>Chelicerata</taxon>
        <taxon>Arachnida</taxon>
        <taxon>Araneae</taxon>
        <taxon>Araneomorphae</taxon>
        <taxon>Entelegynae</taxon>
        <taxon>Araneoidea</taxon>
        <taxon>Nephilidae</taxon>
        <taxon>Trichonephila</taxon>
    </lineage>
</organism>
<keyword evidence="2" id="KW-1185">Reference proteome</keyword>
<gene>
    <name evidence="1" type="ORF">TNCT_513771</name>
</gene>
<evidence type="ECO:0000313" key="1">
    <source>
        <dbReference type="EMBL" id="GFR33360.1"/>
    </source>
</evidence>
<reference evidence="1" key="1">
    <citation type="submission" date="2020-07" db="EMBL/GenBank/DDBJ databases">
        <title>Multicomponent nature underlies the extraordinary mechanical properties of spider dragline silk.</title>
        <authorList>
            <person name="Kono N."/>
            <person name="Nakamura H."/>
            <person name="Mori M."/>
            <person name="Yoshida Y."/>
            <person name="Ohtoshi R."/>
            <person name="Malay A.D."/>
            <person name="Moran D.A.P."/>
            <person name="Tomita M."/>
            <person name="Numata K."/>
            <person name="Arakawa K."/>
        </authorList>
    </citation>
    <scope>NUCLEOTIDE SEQUENCE</scope>
</reference>